<keyword evidence="3" id="KW-1185">Reference proteome</keyword>
<evidence type="ECO:0000256" key="1">
    <source>
        <dbReference type="SAM" id="MobiDB-lite"/>
    </source>
</evidence>
<sequence>GADGATGPVGPQGPAGADGADGATGPVGPQGPQGPAGADGGNYTITVVNSNTTITSVSQIVISTGTMTLTLPATPQEGQVVYIYHEGNTSLNANGKNLKASGSTISTPLTLNGSAVQIVYSGGTWYAL</sequence>
<feature type="compositionally biased region" description="Low complexity" evidence="1">
    <location>
        <begin position="1"/>
        <end position="27"/>
    </location>
</feature>
<organism evidence="2 3">
    <name type="scientific">Winogradskyella marincola</name>
    <dbReference type="NCBI Taxonomy" id="3037795"/>
    <lineage>
        <taxon>Bacteria</taxon>
        <taxon>Pseudomonadati</taxon>
        <taxon>Bacteroidota</taxon>
        <taxon>Flavobacteriia</taxon>
        <taxon>Flavobacteriales</taxon>
        <taxon>Flavobacteriaceae</taxon>
        <taxon>Winogradskyella</taxon>
    </lineage>
</organism>
<protein>
    <recommendedName>
        <fullName evidence="4">Collagen triple helix repeat-containing protein</fullName>
    </recommendedName>
</protein>
<feature type="non-terminal residue" evidence="2">
    <location>
        <position position="1"/>
    </location>
</feature>
<name>A0ABT6G4T8_9FLAO</name>
<dbReference type="Gene3D" id="1.20.5.320">
    <property type="entry name" value="6-Phosphogluconate Dehydrogenase, domain 3"/>
    <property type="match status" value="1"/>
</dbReference>
<evidence type="ECO:0008006" key="4">
    <source>
        <dbReference type="Google" id="ProtNLM"/>
    </source>
</evidence>
<feature type="region of interest" description="Disordered" evidence="1">
    <location>
        <begin position="1"/>
        <end position="42"/>
    </location>
</feature>
<dbReference type="EMBL" id="JARSBN010000009">
    <property type="protein sequence ID" value="MDG4717056.1"/>
    <property type="molecule type" value="Genomic_DNA"/>
</dbReference>
<accession>A0ABT6G4T8</accession>
<evidence type="ECO:0000313" key="2">
    <source>
        <dbReference type="EMBL" id="MDG4717056.1"/>
    </source>
</evidence>
<evidence type="ECO:0000313" key="3">
    <source>
        <dbReference type="Proteomes" id="UP001529085"/>
    </source>
</evidence>
<comment type="caution">
    <text evidence="2">The sequence shown here is derived from an EMBL/GenBank/DDBJ whole genome shotgun (WGS) entry which is preliminary data.</text>
</comment>
<reference evidence="2 3" key="1">
    <citation type="submission" date="2023-03" db="EMBL/GenBank/DDBJ databases">
        <title>Strain YYF002 represents a novel species in the genus Winogradskyella isolated from seawater.</title>
        <authorList>
            <person name="Fu Z.-Y."/>
        </authorList>
    </citation>
    <scope>NUCLEOTIDE SEQUENCE [LARGE SCALE GENOMIC DNA]</scope>
    <source>
        <strain evidence="2 3">YYF002</strain>
    </source>
</reference>
<dbReference type="Proteomes" id="UP001529085">
    <property type="component" value="Unassembled WGS sequence"/>
</dbReference>
<proteinExistence type="predicted"/>
<gene>
    <name evidence="2" type="ORF">P7122_14310</name>
</gene>